<evidence type="ECO:0000313" key="2">
    <source>
        <dbReference type="Proteomes" id="UP000297948"/>
    </source>
</evidence>
<dbReference type="RefSeq" id="WP_135341290.1">
    <property type="nucleotide sequence ID" value="NZ_JBHLTX010000053.1"/>
</dbReference>
<name>A0A4Z0GJ22_9ACTN</name>
<reference evidence="1 2" key="1">
    <citation type="submission" date="2019-03" db="EMBL/GenBank/DDBJ databases">
        <authorList>
            <person name="Gonzalez-Pimentel J.L."/>
        </authorList>
    </citation>
    <scope>NUCLEOTIDE SEQUENCE [LARGE SCALE GENOMIC DNA]</scope>
    <source>
        <strain evidence="1 2">JCM 31289</strain>
    </source>
</reference>
<accession>A0A4Z0GJ22</accession>
<keyword evidence="2" id="KW-1185">Reference proteome</keyword>
<dbReference type="Proteomes" id="UP000297948">
    <property type="component" value="Unassembled WGS sequence"/>
</dbReference>
<protein>
    <submittedName>
        <fullName evidence="1">Uncharacterized protein</fullName>
    </submittedName>
</protein>
<comment type="caution">
    <text evidence="1">The sequence shown here is derived from an EMBL/GenBank/DDBJ whole genome shotgun (WGS) entry which is preliminary data.</text>
</comment>
<gene>
    <name evidence="1" type="ORF">E4099_24505</name>
</gene>
<dbReference type="EMBL" id="SRID01000300">
    <property type="protein sequence ID" value="TGA95959.1"/>
    <property type="molecule type" value="Genomic_DNA"/>
</dbReference>
<organism evidence="1 2">
    <name type="scientific">Streptomyces palmae</name>
    <dbReference type="NCBI Taxonomy" id="1701085"/>
    <lineage>
        <taxon>Bacteria</taxon>
        <taxon>Bacillati</taxon>
        <taxon>Actinomycetota</taxon>
        <taxon>Actinomycetes</taxon>
        <taxon>Kitasatosporales</taxon>
        <taxon>Streptomycetaceae</taxon>
        <taxon>Streptomyces</taxon>
    </lineage>
</organism>
<proteinExistence type="predicted"/>
<evidence type="ECO:0000313" key="1">
    <source>
        <dbReference type="EMBL" id="TGA95959.1"/>
    </source>
</evidence>
<dbReference type="OrthoDB" id="3855658at2"/>
<dbReference type="AlphaFoldDB" id="A0A4Z0GJ22"/>
<sequence>MSELTMSDLAASMRALRVLVADFPDLPAVNVEVSRRYPGRLELIVHEGLGVFEVWREALGIPVESVTCSGPRAGCPLVLEASVDYAGIRLYVTGFGGVHHPADVLEAVA</sequence>